<keyword evidence="1" id="KW-0175">Coiled coil</keyword>
<reference evidence="2 3" key="1">
    <citation type="submission" date="2016-06" db="EMBL/GenBank/DDBJ databases">
        <title>The Draft Genome Sequence and Annotation of the Desert Woodrat Neotoma lepida.</title>
        <authorList>
            <person name="Campbell M."/>
            <person name="Oakeson K.F."/>
            <person name="Yandell M."/>
            <person name="Halpert J.R."/>
            <person name="Dearing D."/>
        </authorList>
    </citation>
    <scope>NUCLEOTIDE SEQUENCE [LARGE SCALE GENOMIC DNA]</scope>
    <source>
        <strain evidence="2">417</strain>
        <tissue evidence="2">Liver</tissue>
    </source>
</reference>
<sequence>MGTKQPDAHLAAEEERRRLEGLRKQAAQERMEQFERANVRGSQALKKIHLAQNQKRLMEELKQLQKEDLARRRQTVAQMPPQLVELPYRRSEVKEDWQRELEFAFEDMYNADR</sequence>
<organism evidence="2 3">
    <name type="scientific">Neotoma lepida</name>
    <name type="common">Desert woodrat</name>
    <dbReference type="NCBI Taxonomy" id="56216"/>
    <lineage>
        <taxon>Eukaryota</taxon>
        <taxon>Metazoa</taxon>
        <taxon>Chordata</taxon>
        <taxon>Craniata</taxon>
        <taxon>Vertebrata</taxon>
        <taxon>Euteleostomi</taxon>
        <taxon>Mammalia</taxon>
        <taxon>Eutheria</taxon>
        <taxon>Euarchontoglires</taxon>
        <taxon>Glires</taxon>
        <taxon>Rodentia</taxon>
        <taxon>Myomorpha</taxon>
        <taxon>Muroidea</taxon>
        <taxon>Cricetidae</taxon>
        <taxon>Neotominae</taxon>
        <taxon>Neotoma</taxon>
    </lineage>
</organism>
<name>A0A1A6GGH5_NEOLE</name>
<keyword evidence="3" id="KW-1185">Reference proteome</keyword>
<evidence type="ECO:0008006" key="4">
    <source>
        <dbReference type="Google" id="ProtNLM"/>
    </source>
</evidence>
<evidence type="ECO:0000256" key="1">
    <source>
        <dbReference type="SAM" id="Coils"/>
    </source>
</evidence>
<dbReference type="STRING" id="56216.A0A1A6GGH5"/>
<dbReference type="OrthoDB" id="6359887at2759"/>
<dbReference type="PANTHER" id="PTHR21553:SF25">
    <property type="entry name" value="CENTROSOMAL PROTEIN OF 295 KDA"/>
    <property type="match status" value="1"/>
</dbReference>
<gene>
    <name evidence="2" type="ORF">A6R68_07073</name>
</gene>
<dbReference type="GO" id="GO:0005814">
    <property type="term" value="C:centriole"/>
    <property type="evidence" value="ECO:0007669"/>
    <property type="project" value="TreeGrafter"/>
</dbReference>
<dbReference type="Proteomes" id="UP000092124">
    <property type="component" value="Unassembled WGS sequence"/>
</dbReference>
<proteinExistence type="predicted"/>
<comment type="caution">
    <text evidence="2">The sequence shown here is derived from an EMBL/GenBank/DDBJ whole genome shotgun (WGS) entry which is preliminary data.</text>
</comment>
<dbReference type="AlphaFoldDB" id="A0A1A6GGH5"/>
<dbReference type="GO" id="GO:0005829">
    <property type="term" value="C:cytosol"/>
    <property type="evidence" value="ECO:0007669"/>
    <property type="project" value="TreeGrafter"/>
</dbReference>
<dbReference type="PANTHER" id="PTHR21553">
    <property type="entry name" value="ALMS1-RELATED"/>
    <property type="match status" value="1"/>
</dbReference>
<evidence type="ECO:0000313" key="2">
    <source>
        <dbReference type="EMBL" id="OBS64387.1"/>
    </source>
</evidence>
<accession>A0A1A6GGH5</accession>
<dbReference type="GO" id="GO:0005813">
    <property type="term" value="C:centrosome"/>
    <property type="evidence" value="ECO:0007669"/>
    <property type="project" value="TreeGrafter"/>
</dbReference>
<feature type="coiled-coil region" evidence="1">
    <location>
        <begin position="9"/>
        <end position="67"/>
    </location>
</feature>
<protein>
    <recommendedName>
        <fullName evidence="4">CE295 protein</fullName>
    </recommendedName>
</protein>
<evidence type="ECO:0000313" key="3">
    <source>
        <dbReference type="Proteomes" id="UP000092124"/>
    </source>
</evidence>
<feature type="non-terminal residue" evidence="2">
    <location>
        <position position="113"/>
    </location>
</feature>
<dbReference type="EMBL" id="LZPO01097211">
    <property type="protein sequence ID" value="OBS64387.1"/>
    <property type="molecule type" value="Genomic_DNA"/>
</dbReference>
<dbReference type="GO" id="GO:0046599">
    <property type="term" value="P:regulation of centriole replication"/>
    <property type="evidence" value="ECO:0007669"/>
    <property type="project" value="TreeGrafter"/>
</dbReference>